<accession>A0A816V464</accession>
<feature type="transmembrane region" description="Helical" evidence="1">
    <location>
        <begin position="74"/>
        <end position="95"/>
    </location>
</feature>
<dbReference type="EMBL" id="HG994372">
    <property type="protein sequence ID" value="CAF2115960.1"/>
    <property type="molecule type" value="Genomic_DNA"/>
</dbReference>
<evidence type="ECO:0000256" key="1">
    <source>
        <dbReference type="SAM" id="Phobius"/>
    </source>
</evidence>
<dbReference type="Proteomes" id="UP001295469">
    <property type="component" value="Chromosome C08"/>
</dbReference>
<organism evidence="2">
    <name type="scientific">Brassica napus</name>
    <name type="common">Rape</name>
    <dbReference type="NCBI Taxonomy" id="3708"/>
    <lineage>
        <taxon>Eukaryota</taxon>
        <taxon>Viridiplantae</taxon>
        <taxon>Streptophyta</taxon>
        <taxon>Embryophyta</taxon>
        <taxon>Tracheophyta</taxon>
        <taxon>Spermatophyta</taxon>
        <taxon>Magnoliopsida</taxon>
        <taxon>eudicotyledons</taxon>
        <taxon>Gunneridae</taxon>
        <taxon>Pentapetalae</taxon>
        <taxon>rosids</taxon>
        <taxon>malvids</taxon>
        <taxon>Brassicales</taxon>
        <taxon>Brassicaceae</taxon>
        <taxon>Brassiceae</taxon>
        <taxon>Brassica</taxon>
    </lineage>
</organism>
<sequence>MSFSSNIFFPTHYPAIQHYAFWKTCPLLVQNMLLHSASRSNSPFQISTYSFKRRKGTETDIKEKKRLNVIKTMYVHSVSFTVNVYVLYLFCLIIWG</sequence>
<keyword evidence="1" id="KW-0472">Membrane</keyword>
<gene>
    <name evidence="2" type="ORF">DARMORV10_C08P48650.1</name>
</gene>
<keyword evidence="1" id="KW-0812">Transmembrane</keyword>
<keyword evidence="1" id="KW-1133">Transmembrane helix</keyword>
<proteinExistence type="predicted"/>
<reference evidence="2" key="1">
    <citation type="submission" date="2021-01" db="EMBL/GenBank/DDBJ databases">
        <authorList>
            <consortium name="Genoscope - CEA"/>
            <person name="William W."/>
        </authorList>
    </citation>
    <scope>NUCLEOTIDE SEQUENCE</scope>
</reference>
<evidence type="ECO:0000313" key="2">
    <source>
        <dbReference type="EMBL" id="CAF2115960.1"/>
    </source>
</evidence>
<protein>
    <submittedName>
        <fullName evidence="2">(rape) hypothetical protein</fullName>
    </submittedName>
</protein>
<name>A0A816V464_BRANA</name>
<dbReference type="AlphaFoldDB" id="A0A816V464"/>